<feature type="region of interest" description="Disordered" evidence="5">
    <location>
        <begin position="1"/>
        <end position="26"/>
    </location>
</feature>
<feature type="compositionally biased region" description="Basic and acidic residues" evidence="5">
    <location>
        <begin position="208"/>
        <end position="225"/>
    </location>
</feature>
<keyword evidence="3" id="KW-0862">Zinc</keyword>
<dbReference type="InterPro" id="IPR036236">
    <property type="entry name" value="Znf_C2H2_sf"/>
</dbReference>
<evidence type="ECO:0000256" key="2">
    <source>
        <dbReference type="ARBA" id="ARBA00022771"/>
    </source>
</evidence>
<sequence>MSPTNILVTAGQAKVPRTRARSRTLPTLGDLEDILVEPLAQPQPLLTASSQQTGGWSGSTLAPTDASSVTTVIYPRTTPGTSLLVEALPPSKVEELDSASPSPFHDKDMEVASASEDAADLENDVEETAVTSRFIESSSSSLAVVVSTRQPKHHCPRCSKMFTRPFNLRSHILAHDNEKPYACDGKLSTGAKCKSRFARRHDLVRHIKAKHPDYSKDKDQRHESRSSIIDEAE</sequence>
<dbReference type="EMBL" id="JAAAIL010000344">
    <property type="protein sequence ID" value="KAG0276710.1"/>
    <property type="molecule type" value="Genomic_DNA"/>
</dbReference>
<protein>
    <recommendedName>
        <fullName evidence="6">C2H2-type domain-containing protein</fullName>
    </recommendedName>
</protein>
<feature type="domain" description="C2H2-type" evidence="6">
    <location>
        <begin position="153"/>
        <end position="180"/>
    </location>
</feature>
<dbReference type="InterPro" id="IPR013087">
    <property type="entry name" value="Znf_C2H2_type"/>
</dbReference>
<evidence type="ECO:0000256" key="5">
    <source>
        <dbReference type="SAM" id="MobiDB-lite"/>
    </source>
</evidence>
<dbReference type="PROSITE" id="PS50157">
    <property type="entry name" value="ZINC_FINGER_C2H2_2"/>
    <property type="match status" value="2"/>
</dbReference>
<accession>A0AAD4H8D3</accession>
<evidence type="ECO:0000256" key="3">
    <source>
        <dbReference type="ARBA" id="ARBA00022833"/>
    </source>
</evidence>
<dbReference type="GO" id="GO:0000978">
    <property type="term" value="F:RNA polymerase II cis-regulatory region sequence-specific DNA binding"/>
    <property type="evidence" value="ECO:0007669"/>
    <property type="project" value="TreeGrafter"/>
</dbReference>
<dbReference type="PANTHER" id="PTHR23235:SF120">
    <property type="entry name" value="KRUPPEL-LIKE FACTOR 15"/>
    <property type="match status" value="1"/>
</dbReference>
<feature type="region of interest" description="Disordered" evidence="5">
    <location>
        <begin position="208"/>
        <end position="233"/>
    </location>
</feature>
<reference evidence="7" key="1">
    <citation type="journal article" date="2020" name="Fungal Divers.">
        <title>Resolving the Mortierellaceae phylogeny through synthesis of multi-gene phylogenetics and phylogenomics.</title>
        <authorList>
            <person name="Vandepol N."/>
            <person name="Liber J."/>
            <person name="Desiro A."/>
            <person name="Na H."/>
            <person name="Kennedy M."/>
            <person name="Barry K."/>
            <person name="Grigoriev I.V."/>
            <person name="Miller A.N."/>
            <person name="O'Donnell K."/>
            <person name="Stajich J.E."/>
            <person name="Bonito G."/>
        </authorList>
    </citation>
    <scope>NUCLEOTIDE SEQUENCE</scope>
    <source>
        <strain evidence="7">NRRL 28262</strain>
    </source>
</reference>
<dbReference type="Proteomes" id="UP001194580">
    <property type="component" value="Unassembled WGS sequence"/>
</dbReference>
<evidence type="ECO:0000313" key="8">
    <source>
        <dbReference type="Proteomes" id="UP001194580"/>
    </source>
</evidence>
<keyword evidence="2 4" id="KW-0863">Zinc-finger</keyword>
<dbReference type="GO" id="GO:0000981">
    <property type="term" value="F:DNA-binding transcription factor activity, RNA polymerase II-specific"/>
    <property type="evidence" value="ECO:0007669"/>
    <property type="project" value="TreeGrafter"/>
</dbReference>
<dbReference type="GO" id="GO:0008270">
    <property type="term" value="F:zinc ion binding"/>
    <property type="evidence" value="ECO:0007669"/>
    <property type="project" value="UniProtKB-KW"/>
</dbReference>
<feature type="domain" description="C2H2-type" evidence="6">
    <location>
        <begin position="181"/>
        <end position="216"/>
    </location>
</feature>
<keyword evidence="8" id="KW-1185">Reference proteome</keyword>
<organism evidence="7 8">
    <name type="scientific">Linnemannia exigua</name>
    <dbReference type="NCBI Taxonomy" id="604196"/>
    <lineage>
        <taxon>Eukaryota</taxon>
        <taxon>Fungi</taxon>
        <taxon>Fungi incertae sedis</taxon>
        <taxon>Mucoromycota</taxon>
        <taxon>Mortierellomycotina</taxon>
        <taxon>Mortierellomycetes</taxon>
        <taxon>Mortierellales</taxon>
        <taxon>Mortierellaceae</taxon>
        <taxon>Linnemannia</taxon>
    </lineage>
</organism>
<dbReference type="SUPFAM" id="SSF57667">
    <property type="entry name" value="beta-beta-alpha zinc fingers"/>
    <property type="match status" value="1"/>
</dbReference>
<dbReference type="PROSITE" id="PS00028">
    <property type="entry name" value="ZINC_FINGER_C2H2_1"/>
    <property type="match status" value="1"/>
</dbReference>
<evidence type="ECO:0000313" key="7">
    <source>
        <dbReference type="EMBL" id="KAG0276710.1"/>
    </source>
</evidence>
<dbReference type="AlphaFoldDB" id="A0AAD4H8D3"/>
<evidence type="ECO:0000256" key="1">
    <source>
        <dbReference type="ARBA" id="ARBA00022723"/>
    </source>
</evidence>
<name>A0AAD4H8D3_9FUNG</name>
<keyword evidence="1" id="KW-0479">Metal-binding</keyword>
<dbReference type="Pfam" id="PF00096">
    <property type="entry name" value="zf-C2H2"/>
    <property type="match status" value="1"/>
</dbReference>
<dbReference type="Gene3D" id="3.30.160.60">
    <property type="entry name" value="Classic Zinc Finger"/>
    <property type="match status" value="2"/>
</dbReference>
<comment type="caution">
    <text evidence="7">The sequence shown here is derived from an EMBL/GenBank/DDBJ whole genome shotgun (WGS) entry which is preliminary data.</text>
</comment>
<gene>
    <name evidence="7" type="ORF">BGZ95_007148</name>
</gene>
<proteinExistence type="predicted"/>
<evidence type="ECO:0000259" key="6">
    <source>
        <dbReference type="PROSITE" id="PS50157"/>
    </source>
</evidence>
<evidence type="ECO:0000256" key="4">
    <source>
        <dbReference type="PROSITE-ProRule" id="PRU00042"/>
    </source>
</evidence>
<dbReference type="SMART" id="SM00355">
    <property type="entry name" value="ZnF_C2H2"/>
    <property type="match status" value="2"/>
</dbReference>
<dbReference type="PANTHER" id="PTHR23235">
    <property type="entry name" value="KRUEPPEL-LIKE TRANSCRIPTION FACTOR"/>
    <property type="match status" value="1"/>
</dbReference>